<organism evidence="1">
    <name type="scientific">Anoplophora glabripennis</name>
    <name type="common">Asian longhorn beetle</name>
    <name type="synonym">Anoplophora nobilis</name>
    <dbReference type="NCBI Taxonomy" id="217634"/>
    <lineage>
        <taxon>Eukaryota</taxon>
        <taxon>Metazoa</taxon>
        <taxon>Ecdysozoa</taxon>
        <taxon>Arthropoda</taxon>
        <taxon>Hexapoda</taxon>
        <taxon>Insecta</taxon>
        <taxon>Pterygota</taxon>
        <taxon>Neoptera</taxon>
        <taxon>Endopterygota</taxon>
        <taxon>Coleoptera</taxon>
        <taxon>Polyphaga</taxon>
        <taxon>Cucujiformia</taxon>
        <taxon>Chrysomeloidea</taxon>
        <taxon>Cerambycidae</taxon>
        <taxon>Lamiinae</taxon>
        <taxon>Lamiini</taxon>
        <taxon>Anoplophora</taxon>
    </lineage>
</organism>
<feature type="non-terminal residue" evidence="1">
    <location>
        <position position="312"/>
    </location>
</feature>
<dbReference type="InterPro" id="IPR036397">
    <property type="entry name" value="RNaseH_sf"/>
</dbReference>
<dbReference type="AlphaFoldDB" id="V5GSF4"/>
<name>V5GSF4_ANOGL</name>
<dbReference type="InterPro" id="IPR012337">
    <property type="entry name" value="RNaseH-like_sf"/>
</dbReference>
<dbReference type="PANTHER" id="PTHR31511">
    <property type="entry name" value="PROTEIN CBG23764"/>
    <property type="match status" value="1"/>
</dbReference>
<protein>
    <recommendedName>
        <fullName evidence="2">DNA-directed DNA polymerase</fullName>
    </recommendedName>
</protein>
<evidence type="ECO:0008006" key="2">
    <source>
        <dbReference type="Google" id="ProtNLM"/>
    </source>
</evidence>
<accession>V5GSF4</accession>
<dbReference type="SUPFAM" id="SSF54060">
    <property type="entry name" value="His-Me finger endonucleases"/>
    <property type="match status" value="1"/>
</dbReference>
<dbReference type="EMBL" id="GALX01001372">
    <property type="protein sequence ID" value="JAB67094.1"/>
    <property type="molecule type" value="Transcribed_RNA"/>
</dbReference>
<dbReference type="InterPro" id="IPR044925">
    <property type="entry name" value="His-Me_finger_sf"/>
</dbReference>
<dbReference type="SUPFAM" id="SSF53098">
    <property type="entry name" value="Ribonuclease H-like"/>
    <property type="match status" value="1"/>
</dbReference>
<proteinExistence type="predicted"/>
<evidence type="ECO:0000313" key="1">
    <source>
        <dbReference type="EMBL" id="JAB67094.1"/>
    </source>
</evidence>
<reference evidence="1" key="1">
    <citation type="submission" date="2013-07" db="EMBL/GenBank/DDBJ databases">
        <title>Midgut Transcriptome Profiling of Anoplphora glabripennis, a Lignocellulose Degrading, Wood-Boring Cerambycid.</title>
        <authorList>
            <person name="Scully E.D."/>
            <person name="Hoover K."/>
            <person name="Carlson J.E."/>
            <person name="Tien M."/>
            <person name="Geib S.M."/>
        </authorList>
    </citation>
    <scope>NUCLEOTIDE SEQUENCE</scope>
</reference>
<dbReference type="Gene3D" id="3.30.420.10">
    <property type="entry name" value="Ribonuclease H-like superfamily/Ribonuclease H"/>
    <property type="match status" value="1"/>
</dbReference>
<dbReference type="PANTHER" id="PTHR31511:SF12">
    <property type="entry name" value="RHO TERMINATION FACTOR N-TERMINAL DOMAIN-CONTAINING PROTEIN"/>
    <property type="match status" value="1"/>
</dbReference>
<sequence length="312" mass="36532">LPVPFVIYADFESLLKSIHHNEPCDNKSFTVQIREHEPYSFAFYVKCNFDDRCSKFETYRGPNAAEVFIEKLNEVALDLYNNYLKHVKEMAPLSDQEETEYANASCCHICDKIFHVYDTKVHDHCQLLGKYRGAAHSNCNLNYKILKFIPGFFHNLNYDTSLFIKKLAAKKESLSVIAQTKERYISFSKSVLVEKSADPKKPDTYLKLKFVDSFRFLPKSLDKLSQTLESHQCVEIRRHFQDEQEFNLIRRKGVFPDSYVDSFEKLAEYSLPSKEKCYNDLTHESLFDEDYEQATNIWNIFKCSTLGEYADL</sequence>
<feature type="non-terminal residue" evidence="1">
    <location>
        <position position="1"/>
    </location>
</feature>
<dbReference type="GO" id="GO:0003676">
    <property type="term" value="F:nucleic acid binding"/>
    <property type="evidence" value="ECO:0007669"/>
    <property type="project" value="InterPro"/>
</dbReference>